<dbReference type="PANTHER" id="PTHR31881:SF6">
    <property type="entry name" value="OS09G0494600 PROTEIN"/>
    <property type="match status" value="1"/>
</dbReference>
<dbReference type="OrthoDB" id="9806874at2"/>
<keyword evidence="3" id="KW-1185">Reference proteome</keyword>
<dbReference type="Pfam" id="PF04654">
    <property type="entry name" value="DUF599"/>
    <property type="match status" value="1"/>
</dbReference>
<accession>A0A1C3RLG1</accession>
<dbReference type="RefSeq" id="WP_083223169.1">
    <property type="nucleotide sequence ID" value="NZ_FLYE01000047.1"/>
</dbReference>
<dbReference type="AlphaFoldDB" id="A0A1C3RLG1"/>
<proteinExistence type="predicted"/>
<gene>
    <name evidence="2" type="ORF">MTBPR1_80132</name>
</gene>
<feature type="transmembrane region" description="Helical" evidence="1">
    <location>
        <begin position="118"/>
        <end position="140"/>
    </location>
</feature>
<protein>
    <recommendedName>
        <fullName evidence="4">DUF599 domain-containing protein</fullName>
    </recommendedName>
</protein>
<dbReference type="Proteomes" id="UP000231658">
    <property type="component" value="Unassembled WGS sequence"/>
</dbReference>
<dbReference type="PANTHER" id="PTHR31881">
    <property type="match status" value="1"/>
</dbReference>
<evidence type="ECO:0000313" key="3">
    <source>
        <dbReference type="Proteomes" id="UP000231658"/>
    </source>
</evidence>
<keyword evidence="1" id="KW-1133">Transmembrane helix</keyword>
<sequence length="241" mass="27747">MNIEFMHGVTLWDFISLFWFIAAWMGYTAWADSFNQKRTSLMSVMYEYRLQWMRESLHREVRVADAALLSTLIRSISLFASTAIFIIGGTVAMFGGLEQIRDLTAELTYVAKASKVMWEIKLLTLALVFIYAFFKFAWALRQFNYMLIVMGAFPAPDRAETPEALAIAERAARVNALAVQTFNRGMRAYYFGMAALAWFIHPWIFVGATLLVVLVIYRREFKSKTLLTLDPRSDYEAVFKS</sequence>
<evidence type="ECO:0000256" key="1">
    <source>
        <dbReference type="SAM" id="Phobius"/>
    </source>
</evidence>
<dbReference type="InterPro" id="IPR006747">
    <property type="entry name" value="DUF599"/>
</dbReference>
<feature type="transmembrane region" description="Helical" evidence="1">
    <location>
        <begin position="12"/>
        <end position="30"/>
    </location>
</feature>
<name>A0A1C3RLG1_9PROT</name>
<dbReference type="EMBL" id="FLYE01000047">
    <property type="protein sequence ID" value="SCA58078.1"/>
    <property type="molecule type" value="Genomic_DNA"/>
</dbReference>
<evidence type="ECO:0008006" key="4">
    <source>
        <dbReference type="Google" id="ProtNLM"/>
    </source>
</evidence>
<reference evidence="2 3" key="1">
    <citation type="submission" date="2016-07" db="EMBL/GenBank/DDBJ databases">
        <authorList>
            <person name="Lefevre C.T."/>
        </authorList>
    </citation>
    <scope>NUCLEOTIDE SEQUENCE [LARGE SCALE GENOMIC DNA]</scope>
    <source>
        <strain evidence="2">PR1</strain>
    </source>
</reference>
<feature type="transmembrane region" description="Helical" evidence="1">
    <location>
        <begin position="189"/>
        <end position="217"/>
    </location>
</feature>
<keyword evidence="1" id="KW-0812">Transmembrane</keyword>
<feature type="transmembrane region" description="Helical" evidence="1">
    <location>
        <begin position="76"/>
        <end position="97"/>
    </location>
</feature>
<dbReference type="STRING" id="1867952.MTBPR1_80132"/>
<organism evidence="2 3">
    <name type="scientific">Candidatus Terasakiella magnetica</name>
    <dbReference type="NCBI Taxonomy" id="1867952"/>
    <lineage>
        <taxon>Bacteria</taxon>
        <taxon>Pseudomonadati</taxon>
        <taxon>Pseudomonadota</taxon>
        <taxon>Alphaproteobacteria</taxon>
        <taxon>Rhodospirillales</taxon>
        <taxon>Terasakiellaceae</taxon>
        <taxon>Terasakiella</taxon>
    </lineage>
</organism>
<evidence type="ECO:0000313" key="2">
    <source>
        <dbReference type="EMBL" id="SCA58078.1"/>
    </source>
</evidence>
<keyword evidence="1" id="KW-0472">Membrane</keyword>